<keyword evidence="1" id="KW-0812">Transmembrane</keyword>
<feature type="transmembrane region" description="Helical" evidence="1">
    <location>
        <begin position="407"/>
        <end position="429"/>
    </location>
</feature>
<evidence type="ECO:0000256" key="1">
    <source>
        <dbReference type="SAM" id="Phobius"/>
    </source>
</evidence>
<feature type="signal peptide" evidence="2">
    <location>
        <begin position="1"/>
        <end position="26"/>
    </location>
</feature>
<keyword evidence="1" id="KW-1133">Transmembrane helix</keyword>
<keyword evidence="1" id="KW-0472">Membrane</keyword>
<accession>A0AAN7H265</accession>
<evidence type="ECO:0000313" key="3">
    <source>
        <dbReference type="EMBL" id="KAK4232021.1"/>
    </source>
</evidence>
<feature type="transmembrane region" description="Helical" evidence="1">
    <location>
        <begin position="367"/>
        <end position="387"/>
    </location>
</feature>
<keyword evidence="2" id="KW-0732">Signal</keyword>
<keyword evidence="4" id="KW-1185">Reference proteome</keyword>
<evidence type="ECO:0000256" key="2">
    <source>
        <dbReference type="SAM" id="SignalP"/>
    </source>
</evidence>
<dbReference type="AlphaFoldDB" id="A0AAN7H265"/>
<protein>
    <submittedName>
        <fullName evidence="3">Uncharacterized protein</fullName>
    </submittedName>
</protein>
<dbReference type="EMBL" id="MU865289">
    <property type="protein sequence ID" value="KAK4232021.1"/>
    <property type="molecule type" value="Genomic_DNA"/>
</dbReference>
<feature type="chain" id="PRO_5042946004" evidence="2">
    <location>
        <begin position="27"/>
        <end position="452"/>
    </location>
</feature>
<reference evidence="3" key="2">
    <citation type="submission" date="2023-05" db="EMBL/GenBank/DDBJ databases">
        <authorList>
            <consortium name="Lawrence Berkeley National Laboratory"/>
            <person name="Steindorff A."/>
            <person name="Hensen N."/>
            <person name="Bonometti L."/>
            <person name="Westerberg I."/>
            <person name="Brannstrom I.O."/>
            <person name="Guillou S."/>
            <person name="Cros-Aarteil S."/>
            <person name="Calhoun S."/>
            <person name="Haridas S."/>
            <person name="Kuo A."/>
            <person name="Mondo S."/>
            <person name="Pangilinan J."/>
            <person name="Riley R."/>
            <person name="Labutti K."/>
            <person name="Andreopoulos B."/>
            <person name="Lipzen A."/>
            <person name="Chen C."/>
            <person name="Yanf M."/>
            <person name="Daum C."/>
            <person name="Ng V."/>
            <person name="Clum A."/>
            <person name="Ohm R."/>
            <person name="Martin F."/>
            <person name="Silar P."/>
            <person name="Natvig D."/>
            <person name="Lalanne C."/>
            <person name="Gautier V."/>
            <person name="Ament-Velasquez S.L."/>
            <person name="Kruys A."/>
            <person name="Hutchinson M.I."/>
            <person name="Powell A.J."/>
            <person name="Barry K."/>
            <person name="Miller A.N."/>
            <person name="Grigoriev I.V."/>
            <person name="Debuchy R."/>
            <person name="Gladieux P."/>
            <person name="Thoren M.H."/>
            <person name="Johannesson H."/>
        </authorList>
    </citation>
    <scope>NUCLEOTIDE SEQUENCE</scope>
    <source>
        <strain evidence="3">CBS 990.96</strain>
    </source>
</reference>
<proteinExistence type="predicted"/>
<comment type="caution">
    <text evidence="3">The sequence shown here is derived from an EMBL/GenBank/DDBJ whole genome shotgun (WGS) entry which is preliminary data.</text>
</comment>
<gene>
    <name evidence="3" type="ORF">QBC38DRAFT_464135</name>
</gene>
<name>A0AAN7H265_9PEZI</name>
<dbReference type="Gene3D" id="1.20.58.340">
    <property type="entry name" value="Magnesium transport protein CorA, transmembrane region"/>
    <property type="match status" value="1"/>
</dbReference>
<evidence type="ECO:0000313" key="4">
    <source>
        <dbReference type="Proteomes" id="UP001301958"/>
    </source>
</evidence>
<sequence>MMPSTQQLLTTILLHFLLIYLPSTNQNSEPASVTVVECCLYEQTSNPHIYTGKLGQDDVAAWLGGTVTPSENGMPLVAGLRVAFGTVARNALYPNETNAIWTDDICRVLGIQENLNDYLRPEGGPGCGRHDLTESESVYAFWRSNDLNTPPMLMKHESVSNITMAYVGLPVGTYPNRSFRLDKIIKTIMSQFARYPHRLLLPLILFEGATSNIVTYQDSCSQQLWRIESATGFAGWGELGAKDIDARLNLTKLIENIGATRHGMASINIALGITQIRVDFLLKDLSLDGGGGGFSSVQSLMGQRLEFLKRRLEHLKFHRALKDRADAQQTVIFNMITQQDSKLNISIASDSKELAAASKRDSSSMKIIAYLTTLFLPATFMSSLFAIPIFNWDAPTLSETRGKHFWIYWAVAIPLTIFVMGTFGVYAWYQGRKNNMRAQKAREIGEEKLKEV</sequence>
<organism evidence="3 4">
    <name type="scientific">Podospora fimiseda</name>
    <dbReference type="NCBI Taxonomy" id="252190"/>
    <lineage>
        <taxon>Eukaryota</taxon>
        <taxon>Fungi</taxon>
        <taxon>Dikarya</taxon>
        <taxon>Ascomycota</taxon>
        <taxon>Pezizomycotina</taxon>
        <taxon>Sordariomycetes</taxon>
        <taxon>Sordariomycetidae</taxon>
        <taxon>Sordariales</taxon>
        <taxon>Podosporaceae</taxon>
        <taxon>Podospora</taxon>
    </lineage>
</organism>
<reference evidence="3" key="1">
    <citation type="journal article" date="2023" name="Mol. Phylogenet. Evol.">
        <title>Genome-scale phylogeny and comparative genomics of the fungal order Sordariales.</title>
        <authorList>
            <person name="Hensen N."/>
            <person name="Bonometti L."/>
            <person name="Westerberg I."/>
            <person name="Brannstrom I.O."/>
            <person name="Guillou S."/>
            <person name="Cros-Aarteil S."/>
            <person name="Calhoun S."/>
            <person name="Haridas S."/>
            <person name="Kuo A."/>
            <person name="Mondo S."/>
            <person name="Pangilinan J."/>
            <person name="Riley R."/>
            <person name="LaButti K."/>
            <person name="Andreopoulos B."/>
            <person name="Lipzen A."/>
            <person name="Chen C."/>
            <person name="Yan M."/>
            <person name="Daum C."/>
            <person name="Ng V."/>
            <person name="Clum A."/>
            <person name="Steindorff A."/>
            <person name="Ohm R.A."/>
            <person name="Martin F."/>
            <person name="Silar P."/>
            <person name="Natvig D.O."/>
            <person name="Lalanne C."/>
            <person name="Gautier V."/>
            <person name="Ament-Velasquez S.L."/>
            <person name="Kruys A."/>
            <person name="Hutchinson M.I."/>
            <person name="Powell A.J."/>
            <person name="Barry K."/>
            <person name="Miller A.N."/>
            <person name="Grigoriev I.V."/>
            <person name="Debuchy R."/>
            <person name="Gladieux P."/>
            <person name="Hiltunen Thoren M."/>
            <person name="Johannesson H."/>
        </authorList>
    </citation>
    <scope>NUCLEOTIDE SEQUENCE</scope>
    <source>
        <strain evidence="3">CBS 990.96</strain>
    </source>
</reference>
<dbReference type="Proteomes" id="UP001301958">
    <property type="component" value="Unassembled WGS sequence"/>
</dbReference>